<reference evidence="3 4" key="1">
    <citation type="submission" date="2018-10" db="EMBL/GenBank/DDBJ databases">
        <authorList>
            <person name="Chen W.-M."/>
        </authorList>
    </citation>
    <scope>NUCLEOTIDE SEQUENCE [LARGE SCALE GENOMIC DNA]</scope>
    <source>
        <strain evidence="3 4">THS-13</strain>
    </source>
</reference>
<proteinExistence type="predicted"/>
<dbReference type="InterPro" id="IPR001584">
    <property type="entry name" value="Integrase_cat-core"/>
</dbReference>
<dbReference type="InterPro" id="IPR036397">
    <property type="entry name" value="RNaseH_sf"/>
</dbReference>
<dbReference type="SUPFAM" id="SSF53098">
    <property type="entry name" value="Ribonuclease H-like"/>
    <property type="match status" value="1"/>
</dbReference>
<dbReference type="InterPro" id="IPR051917">
    <property type="entry name" value="Transposase-Integrase"/>
</dbReference>
<dbReference type="Proteomes" id="UP000282106">
    <property type="component" value="Unassembled WGS sequence"/>
</dbReference>
<dbReference type="InterPro" id="IPR025246">
    <property type="entry name" value="IS30-like_HTH"/>
</dbReference>
<protein>
    <submittedName>
        <fullName evidence="3">IS30 family transposase</fullName>
    </submittedName>
</protein>
<dbReference type="AlphaFoldDB" id="A0A3N0VGY8"/>
<organism evidence="3 4">
    <name type="scientific">Stagnimonas aquatica</name>
    <dbReference type="NCBI Taxonomy" id="2689987"/>
    <lineage>
        <taxon>Bacteria</taxon>
        <taxon>Pseudomonadati</taxon>
        <taxon>Pseudomonadota</taxon>
        <taxon>Gammaproteobacteria</taxon>
        <taxon>Nevskiales</taxon>
        <taxon>Nevskiaceae</taxon>
        <taxon>Stagnimonas</taxon>
    </lineage>
</organism>
<dbReference type="PROSITE" id="PS50994">
    <property type="entry name" value="INTEGRASE"/>
    <property type="match status" value="1"/>
</dbReference>
<sequence>MGTKFKQFGLEERCELARRREAGESLRQIAAALDCSPSSVSRELKRNTSRQKGYQPVYAQEQAGARRWQGSRLLRDEGLQAEVLDCLRQGFSPEQASARLDHRISYESIYRFIDAQIRRTNHYAWRHYLPRGKSQRGRRPARGGSPVEHIQQRISVKKRPAQANDRQQPGHWEADLMLFSRYGQAVLTLHERSTRFTAVAALASKAAEPVAHRLHDLLAPLPPTLRRTLTFDNGTEFARHYTLNERLGLKTFFCDPHAQWQKGGIENANGQLRRFLPRKTDLSTLPPEQIQLAALLYNHTPRKCLGFQTPAQAFAKVLHSNCESTFRLAPE</sequence>
<dbReference type="GO" id="GO:0006310">
    <property type="term" value="P:DNA recombination"/>
    <property type="evidence" value="ECO:0007669"/>
    <property type="project" value="UniProtKB-KW"/>
</dbReference>
<feature type="domain" description="Integrase catalytic" evidence="2">
    <location>
        <begin position="165"/>
        <end position="318"/>
    </location>
</feature>
<dbReference type="PANTHER" id="PTHR10948:SF23">
    <property type="entry name" value="TRANSPOSASE INSI FOR INSERTION SEQUENCE ELEMENT IS30A-RELATED"/>
    <property type="match status" value="1"/>
</dbReference>
<dbReference type="NCBIfam" id="NF033563">
    <property type="entry name" value="transpos_IS30"/>
    <property type="match status" value="1"/>
</dbReference>
<keyword evidence="1" id="KW-0233">DNA recombination</keyword>
<dbReference type="GO" id="GO:0015074">
    <property type="term" value="P:DNA integration"/>
    <property type="evidence" value="ECO:0007669"/>
    <property type="project" value="InterPro"/>
</dbReference>
<dbReference type="InterPro" id="IPR053392">
    <property type="entry name" value="Transposase_IS30-like"/>
</dbReference>
<dbReference type="EMBL" id="RJVO01000002">
    <property type="protein sequence ID" value="ROH91941.1"/>
    <property type="molecule type" value="Genomic_DNA"/>
</dbReference>
<dbReference type="InterPro" id="IPR012337">
    <property type="entry name" value="RNaseH-like_sf"/>
</dbReference>
<dbReference type="GO" id="GO:0003676">
    <property type="term" value="F:nucleic acid binding"/>
    <property type="evidence" value="ECO:0007669"/>
    <property type="project" value="InterPro"/>
</dbReference>
<evidence type="ECO:0000313" key="3">
    <source>
        <dbReference type="EMBL" id="ROH91941.1"/>
    </source>
</evidence>
<dbReference type="InParanoid" id="A0A3N0VGY8"/>
<accession>A0A3N0VGY8</accession>
<comment type="caution">
    <text evidence="3">The sequence shown here is derived from an EMBL/GenBank/DDBJ whole genome shotgun (WGS) entry which is preliminary data.</text>
</comment>
<evidence type="ECO:0000259" key="2">
    <source>
        <dbReference type="PROSITE" id="PS50994"/>
    </source>
</evidence>
<dbReference type="GO" id="GO:0005829">
    <property type="term" value="C:cytosol"/>
    <property type="evidence" value="ECO:0007669"/>
    <property type="project" value="TreeGrafter"/>
</dbReference>
<evidence type="ECO:0000256" key="1">
    <source>
        <dbReference type="ARBA" id="ARBA00023172"/>
    </source>
</evidence>
<keyword evidence="4" id="KW-1185">Reference proteome</keyword>
<gene>
    <name evidence="3" type="ORF">ED208_06100</name>
</gene>
<name>A0A3N0VGY8_9GAMM</name>
<dbReference type="PANTHER" id="PTHR10948">
    <property type="entry name" value="TRANSPOSASE"/>
    <property type="match status" value="1"/>
</dbReference>
<dbReference type="Gene3D" id="3.30.420.10">
    <property type="entry name" value="Ribonuclease H-like superfamily/Ribonuclease H"/>
    <property type="match status" value="1"/>
</dbReference>
<dbReference type="Pfam" id="PF13936">
    <property type="entry name" value="HTH_38"/>
    <property type="match status" value="1"/>
</dbReference>
<dbReference type="GO" id="GO:0032196">
    <property type="term" value="P:transposition"/>
    <property type="evidence" value="ECO:0007669"/>
    <property type="project" value="TreeGrafter"/>
</dbReference>
<evidence type="ECO:0000313" key="4">
    <source>
        <dbReference type="Proteomes" id="UP000282106"/>
    </source>
</evidence>
<dbReference type="GO" id="GO:0004803">
    <property type="term" value="F:transposase activity"/>
    <property type="evidence" value="ECO:0007669"/>
    <property type="project" value="TreeGrafter"/>
</dbReference>
<dbReference type="RefSeq" id="WP_123210985.1">
    <property type="nucleotide sequence ID" value="NZ_RJVO01000002.1"/>
</dbReference>